<evidence type="ECO:0000313" key="1">
    <source>
        <dbReference type="EMBL" id="KAF6197443.1"/>
    </source>
</evidence>
<accession>A0A8S9WK16</accession>
<proteinExistence type="predicted"/>
<dbReference type="EMBL" id="WIXP02000058">
    <property type="protein sequence ID" value="KAF6197443.1"/>
    <property type="molecule type" value="Genomic_DNA"/>
</dbReference>
<comment type="caution">
    <text evidence="1">The sequence shown here is derived from an EMBL/GenBank/DDBJ whole genome shotgun (WGS) entry which is preliminary data.</text>
</comment>
<reference evidence="1" key="1">
    <citation type="journal article" date="2021" name="Mol. Ecol. Resour.">
        <title>Apolygus lucorum genome provides insights into omnivorousness and mesophyll feeding.</title>
        <authorList>
            <person name="Liu Y."/>
            <person name="Liu H."/>
            <person name="Wang H."/>
            <person name="Huang T."/>
            <person name="Liu B."/>
            <person name="Yang B."/>
            <person name="Yin L."/>
            <person name="Li B."/>
            <person name="Zhang Y."/>
            <person name="Zhang S."/>
            <person name="Jiang F."/>
            <person name="Zhang X."/>
            <person name="Ren Y."/>
            <person name="Wang B."/>
            <person name="Wang S."/>
            <person name="Lu Y."/>
            <person name="Wu K."/>
            <person name="Fan W."/>
            <person name="Wang G."/>
        </authorList>
    </citation>
    <scope>NUCLEOTIDE SEQUENCE</scope>
    <source>
        <strain evidence="1">12Hb</strain>
    </source>
</reference>
<name>A0A8S9WK16_APOLU</name>
<dbReference type="OrthoDB" id="8300192at2759"/>
<organism evidence="1 2">
    <name type="scientific">Apolygus lucorum</name>
    <name type="common">Small green plant bug</name>
    <name type="synonym">Lygocoris lucorum</name>
    <dbReference type="NCBI Taxonomy" id="248454"/>
    <lineage>
        <taxon>Eukaryota</taxon>
        <taxon>Metazoa</taxon>
        <taxon>Ecdysozoa</taxon>
        <taxon>Arthropoda</taxon>
        <taxon>Hexapoda</taxon>
        <taxon>Insecta</taxon>
        <taxon>Pterygota</taxon>
        <taxon>Neoptera</taxon>
        <taxon>Paraneoptera</taxon>
        <taxon>Hemiptera</taxon>
        <taxon>Heteroptera</taxon>
        <taxon>Panheteroptera</taxon>
        <taxon>Cimicomorpha</taxon>
        <taxon>Miridae</taxon>
        <taxon>Mirini</taxon>
        <taxon>Apolygus</taxon>
    </lineage>
</organism>
<dbReference type="Proteomes" id="UP000466442">
    <property type="component" value="Unassembled WGS sequence"/>
</dbReference>
<protein>
    <submittedName>
        <fullName evidence="1">Uncharacterized protein</fullName>
    </submittedName>
</protein>
<gene>
    <name evidence="1" type="ORF">GE061_020198</name>
</gene>
<keyword evidence="2" id="KW-1185">Reference proteome</keyword>
<sequence>MHHYPLNQERAINLSILPMSWPGELCNHTSPGTQKLWFPGKKLPAESSEEHRRIAGWHRLWLELGRYLIAFEPLTFVLDQSRHTWQMLSLLCVLRRSKNFTSNVAIRMPPPVRIDHYLVFLRTNKIEPRSCFIIPCTTIQAEISACFEHSNLFKVNVSAYLDTR</sequence>
<evidence type="ECO:0000313" key="2">
    <source>
        <dbReference type="Proteomes" id="UP000466442"/>
    </source>
</evidence>
<dbReference type="AlphaFoldDB" id="A0A8S9WK16"/>